<dbReference type="AlphaFoldDB" id="A0A1M7EVQ7"/>
<dbReference type="Pfam" id="PF19815">
    <property type="entry name" value="DUF6298"/>
    <property type="match status" value="1"/>
</dbReference>
<sequence length="1068" mass="120240">MSLYYLYGLILKSKKNNKVNFIQLKNTISLQKDKIVLSGLAMLFSINITAQNNFPDIIKTKEGKLSFTTDNQGNQIPDFSFAGYRNSEVAIPNLDNKIFVSKQEDDATQKIQNAIDYVSALKPDKSGFRGAVLLDKGTFKISGTLYIRKSGVVLRGSGNTENGTVLLGTGLEREALIRVLGENDKAYKDSFEFMNAYTPLGTQKIQLKNTSKLKVGDEIEISKPLTDNFIKEVNMQDFGGETSWIGWKKGDWETTWNRVVTKINGNEVMVNAPITMSLDNVFGTSKVTVYSWQGRIENNGIENILIKSTYNSSNLKDEEHRWQAISIESARNAWVKQVNFKHFAGGAVTVLKTSQQITVEDCIATEPISEIASFRRHTFYTEGQQTLFQRCYSEFGYHDFAVGGFGTTGPNAFVQCESHLPFENSGAIGSWATGVLFDITNIDGKALSYNNREQGGRGAGWTAANSVIWESSASKVECYSPQTAQNWAFGVWGQFGGNGHWKNVNEHISPRSLFYIQLETRLGKLPVQPFIYDLGSEASSSPSVEVAAELTKNSATTAKSLQELIAEASKANPINTDSKGLKNANDLKVASNKTEKSTSKVTTENGWLTFEGKVIAGKQTNVAWWRGDLTDDFVNKSTPHITRFVPGRTGNGLTDKVQETVDYLTKNNIVALEHNYGLWYDRRMDDHERVRRVDDDVWPPFYEQPFARSGKDFAWDHLSKYDLTKFNDWYWSRLAQFAALAEPNGQLLINQQYFQHNILEAGAHWASSPWRSANNINSTGFPEPPPYAGDKRIFMAEQFYDITNAQRRKLHEGFIRKSFENFQENSNVIQLTSAEYTGPLHFMEFWLDQAQKWKDETGKKGLIGLSATKDVQDAILNDAKRNKTVDVIDIRYWYYKEDGSAYAPQGGVNLAPRQHARKLKTGKETDNQVYRAVREYREKYPEKVILYSTDGSSRFGWPALMAGASLPNIPKIELPHFYAALSEMKLVEGNTFSDNLWKLENKGKSYLFYLKNDQDITIDLSNEKGTFEVFAINATTGNITKKANISGGKQMVIPQAEIKEKVLFVVKK</sequence>
<dbReference type="InterPro" id="IPR011050">
    <property type="entry name" value="Pectin_lyase_fold/virulence"/>
</dbReference>
<dbReference type="Proteomes" id="UP000184028">
    <property type="component" value="Unassembled WGS sequence"/>
</dbReference>
<evidence type="ECO:0000313" key="3">
    <source>
        <dbReference type="Proteomes" id="UP000184028"/>
    </source>
</evidence>
<dbReference type="Gene3D" id="2.160.20.10">
    <property type="entry name" value="Single-stranded right-handed beta-helix, Pectin lyase-like"/>
    <property type="match status" value="1"/>
</dbReference>
<feature type="domain" description="DUF6298" evidence="1">
    <location>
        <begin position="499"/>
        <end position="984"/>
    </location>
</feature>
<dbReference type="OrthoDB" id="5488826at2"/>
<dbReference type="RefSeq" id="WP_143155030.1">
    <property type="nucleotide sequence ID" value="NZ_FRBT01000003.1"/>
</dbReference>
<dbReference type="SUPFAM" id="SSF51126">
    <property type="entry name" value="Pectin lyase-like"/>
    <property type="match status" value="1"/>
</dbReference>
<reference evidence="3" key="1">
    <citation type="submission" date="2016-11" db="EMBL/GenBank/DDBJ databases">
        <authorList>
            <person name="Varghese N."/>
            <person name="Submissions S."/>
        </authorList>
    </citation>
    <scope>NUCLEOTIDE SEQUENCE [LARGE SCALE GENOMIC DNA]</scope>
    <source>
        <strain evidence="3">DSM 24724</strain>
    </source>
</reference>
<dbReference type="STRING" id="946677.SAMN05444484_103106"/>
<evidence type="ECO:0000313" key="2">
    <source>
        <dbReference type="EMBL" id="SHL95912.1"/>
    </source>
</evidence>
<evidence type="ECO:0000259" key="1">
    <source>
        <dbReference type="Pfam" id="PF19815"/>
    </source>
</evidence>
<dbReference type="InterPro" id="IPR046265">
    <property type="entry name" value="DUF6298"/>
</dbReference>
<accession>A0A1M7EVQ7</accession>
<name>A0A1M7EVQ7_9FLAO</name>
<organism evidence="2 3">
    <name type="scientific">Flavobacterium chilense</name>
    <dbReference type="NCBI Taxonomy" id="946677"/>
    <lineage>
        <taxon>Bacteria</taxon>
        <taxon>Pseudomonadati</taxon>
        <taxon>Bacteroidota</taxon>
        <taxon>Flavobacteriia</taxon>
        <taxon>Flavobacteriales</taxon>
        <taxon>Flavobacteriaceae</taxon>
        <taxon>Flavobacterium</taxon>
    </lineage>
</organism>
<dbReference type="InterPro" id="IPR012334">
    <property type="entry name" value="Pectin_lyas_fold"/>
</dbReference>
<protein>
    <recommendedName>
        <fullName evidence="1">DUF6298 domain-containing protein</fullName>
    </recommendedName>
</protein>
<keyword evidence="3" id="KW-1185">Reference proteome</keyword>
<dbReference type="EMBL" id="FRBT01000003">
    <property type="protein sequence ID" value="SHL95912.1"/>
    <property type="molecule type" value="Genomic_DNA"/>
</dbReference>
<gene>
    <name evidence="2" type="ORF">SAMN05444484_103106</name>
</gene>
<proteinExistence type="predicted"/>